<protein>
    <submittedName>
        <fullName evidence="3">N-acetylmuramoyl-L-alanine amidase</fullName>
    </submittedName>
</protein>
<dbReference type="InterPro" id="IPR050695">
    <property type="entry name" value="N-acetylmuramoyl_amidase_3"/>
</dbReference>
<name>A0A3E2TEX9_9FIRM</name>
<dbReference type="GO" id="GO:0008745">
    <property type="term" value="F:N-acetylmuramoyl-L-alanine amidase activity"/>
    <property type="evidence" value="ECO:0007669"/>
    <property type="project" value="InterPro"/>
</dbReference>
<dbReference type="AlphaFoldDB" id="A0A3E2TEX9"/>
<dbReference type="PANTHER" id="PTHR30404:SF0">
    <property type="entry name" value="N-ACETYLMURAMOYL-L-ALANINE AMIDASE AMIC"/>
    <property type="match status" value="1"/>
</dbReference>
<accession>A0A3E2TEX9</accession>
<dbReference type="InterPro" id="IPR002508">
    <property type="entry name" value="MurNAc-LAA_cat"/>
</dbReference>
<dbReference type="Gene3D" id="3.40.630.40">
    <property type="entry name" value="Zn-dependent exopeptidases"/>
    <property type="match status" value="1"/>
</dbReference>
<sequence length="247" mass="27613">MWKKGISGLLWGLAIVMVYSVLFGRTISGYETGVNKTVSVMAGEEAHFIVIDSGHGFFDAGKIGVSGALEKDINLAIALKLKADLESQGFHVRMTREDDVQLYDGMRPSDKKEDMQKRVSLMTDGNCILAVSIHQNSFTEEKYRGAQVFYYGPSERSRELAASIQQALIEFQDPDNTRQEKANEDYYLLRKETVPTVICECGFMSNAAEEALLKSEMYQEKTAWAISVGIVRYLNGSTEKGAIEHDR</sequence>
<dbReference type="SMART" id="SM00646">
    <property type="entry name" value="Ami_3"/>
    <property type="match status" value="1"/>
</dbReference>
<dbReference type="Pfam" id="PF01520">
    <property type="entry name" value="Amidase_3"/>
    <property type="match status" value="1"/>
</dbReference>
<evidence type="ECO:0000256" key="1">
    <source>
        <dbReference type="ARBA" id="ARBA00022801"/>
    </source>
</evidence>
<dbReference type="RefSeq" id="WP_117529122.1">
    <property type="nucleotide sequence ID" value="NZ_JAQDKA010000016.1"/>
</dbReference>
<gene>
    <name evidence="3" type="ORF">DW070_15645</name>
</gene>
<evidence type="ECO:0000313" key="3">
    <source>
        <dbReference type="EMBL" id="RGB73881.1"/>
    </source>
</evidence>
<keyword evidence="1" id="KW-0378">Hydrolase</keyword>
<evidence type="ECO:0000259" key="2">
    <source>
        <dbReference type="SMART" id="SM00646"/>
    </source>
</evidence>
<organism evidence="3 4">
    <name type="scientific">Coprococcus catus</name>
    <dbReference type="NCBI Taxonomy" id="116085"/>
    <lineage>
        <taxon>Bacteria</taxon>
        <taxon>Bacillati</taxon>
        <taxon>Bacillota</taxon>
        <taxon>Clostridia</taxon>
        <taxon>Lachnospirales</taxon>
        <taxon>Lachnospiraceae</taxon>
        <taxon>Coprococcus</taxon>
    </lineage>
</organism>
<reference evidence="3 4" key="1">
    <citation type="submission" date="2018-08" db="EMBL/GenBank/DDBJ databases">
        <title>A genome reference for cultivated species of the human gut microbiota.</title>
        <authorList>
            <person name="Zou Y."/>
            <person name="Xue W."/>
            <person name="Luo G."/>
        </authorList>
    </citation>
    <scope>NUCLEOTIDE SEQUENCE [LARGE SCALE GENOMIC DNA]</scope>
    <source>
        <strain evidence="3 4">AF45-17</strain>
    </source>
</reference>
<proteinExistence type="predicted"/>
<dbReference type="Proteomes" id="UP000260773">
    <property type="component" value="Unassembled WGS sequence"/>
</dbReference>
<dbReference type="SUPFAM" id="SSF53187">
    <property type="entry name" value="Zn-dependent exopeptidases"/>
    <property type="match status" value="1"/>
</dbReference>
<feature type="domain" description="MurNAc-LAA" evidence="2">
    <location>
        <begin position="126"/>
        <end position="231"/>
    </location>
</feature>
<comment type="caution">
    <text evidence="3">The sequence shown here is derived from an EMBL/GenBank/DDBJ whole genome shotgun (WGS) entry which is preliminary data.</text>
</comment>
<dbReference type="EMBL" id="QVEP01000064">
    <property type="protein sequence ID" value="RGB73881.1"/>
    <property type="molecule type" value="Genomic_DNA"/>
</dbReference>
<dbReference type="GO" id="GO:0009253">
    <property type="term" value="P:peptidoglycan catabolic process"/>
    <property type="evidence" value="ECO:0007669"/>
    <property type="project" value="InterPro"/>
</dbReference>
<evidence type="ECO:0000313" key="4">
    <source>
        <dbReference type="Proteomes" id="UP000260773"/>
    </source>
</evidence>
<dbReference type="CDD" id="cd02696">
    <property type="entry name" value="MurNAc-LAA"/>
    <property type="match status" value="1"/>
</dbReference>
<dbReference type="GO" id="GO:0030288">
    <property type="term" value="C:outer membrane-bounded periplasmic space"/>
    <property type="evidence" value="ECO:0007669"/>
    <property type="project" value="TreeGrafter"/>
</dbReference>
<dbReference type="PANTHER" id="PTHR30404">
    <property type="entry name" value="N-ACETYLMURAMOYL-L-ALANINE AMIDASE"/>
    <property type="match status" value="1"/>
</dbReference>